<proteinExistence type="predicted"/>
<feature type="compositionally biased region" description="Basic and acidic residues" evidence="1">
    <location>
        <begin position="1"/>
        <end position="11"/>
    </location>
</feature>
<feature type="region of interest" description="Disordered" evidence="1">
    <location>
        <begin position="1"/>
        <end position="52"/>
    </location>
</feature>
<dbReference type="RefSeq" id="WP_128268164.1">
    <property type="nucleotide sequence ID" value="NZ_JACCJA010000001.1"/>
</dbReference>
<evidence type="ECO:0000313" key="2">
    <source>
        <dbReference type="EMBL" id="RWR43836.1"/>
    </source>
</evidence>
<comment type="caution">
    <text evidence="2">The sequence shown here is derived from an EMBL/GenBank/DDBJ whole genome shotgun (WGS) entry which is preliminary data.</text>
</comment>
<feature type="compositionally biased region" description="Basic and acidic residues" evidence="1">
    <location>
        <begin position="24"/>
        <end position="38"/>
    </location>
</feature>
<protein>
    <submittedName>
        <fullName evidence="2">YjzC family protein</fullName>
    </submittedName>
</protein>
<evidence type="ECO:0000256" key="1">
    <source>
        <dbReference type="SAM" id="MobiDB-lite"/>
    </source>
</evidence>
<accession>A0A3S3MJZ5</accession>
<organism evidence="2 3">
    <name type="scientific">Lactococcus lactis</name>
    <dbReference type="NCBI Taxonomy" id="1358"/>
    <lineage>
        <taxon>Bacteria</taxon>
        <taxon>Bacillati</taxon>
        <taxon>Bacillota</taxon>
        <taxon>Bacilli</taxon>
        <taxon>Lactobacillales</taxon>
        <taxon>Streptococcaceae</taxon>
        <taxon>Lactococcus</taxon>
    </lineage>
</organism>
<dbReference type="Pfam" id="PF14168">
    <property type="entry name" value="YjzC"/>
    <property type="match status" value="1"/>
</dbReference>
<dbReference type="EMBL" id="SAXH01000039">
    <property type="protein sequence ID" value="RWR43836.1"/>
    <property type="molecule type" value="Genomic_DNA"/>
</dbReference>
<gene>
    <name evidence="2" type="ORF">EO246_12525</name>
</gene>
<evidence type="ECO:0000313" key="3">
    <source>
        <dbReference type="Proteomes" id="UP000285859"/>
    </source>
</evidence>
<dbReference type="InterPro" id="IPR025549">
    <property type="entry name" value="YjzC"/>
</dbReference>
<sequence>MPIKPGTDDKPAGTYKEVGPRGGNVKDGRVVHIDKGDRLPPTQEPGRGWEKV</sequence>
<dbReference type="Proteomes" id="UP000285859">
    <property type="component" value="Unassembled WGS sequence"/>
</dbReference>
<dbReference type="AlphaFoldDB" id="A0A3S3MJZ5"/>
<reference evidence="2 3" key="1">
    <citation type="submission" date="2019-01" db="EMBL/GenBank/DDBJ databases">
        <title>Whole genome sequence of Lactococcus lactis isolated from cow milk.</title>
        <authorList>
            <person name="Sundararaman A."/>
            <person name="Tamang J.-P."/>
            <person name="Halami P."/>
        </authorList>
    </citation>
    <scope>NUCLEOTIDE SEQUENCE [LARGE SCALE GENOMIC DNA]</scope>
    <source>
        <strain evidence="2 3">C2D</strain>
    </source>
</reference>
<name>A0A3S3MJZ5_9LACT</name>